<dbReference type="PROSITE" id="PS51372">
    <property type="entry name" value="PRD_2"/>
    <property type="match status" value="1"/>
</dbReference>
<feature type="domain" description="PTS EIIB type-2" evidence="6">
    <location>
        <begin position="414"/>
        <end position="503"/>
    </location>
</feature>
<dbReference type="GO" id="GO:0009401">
    <property type="term" value="P:phosphoenolpyruvate-dependent sugar phosphotransferase system"/>
    <property type="evidence" value="ECO:0007669"/>
    <property type="project" value="InterPro"/>
</dbReference>
<feature type="domain" description="PRD" evidence="7">
    <location>
        <begin position="198"/>
        <end position="302"/>
    </location>
</feature>
<sequence length="687" mass="78882">MEFSEREHKLIGYLLDYPDGLKMTQMEESLHASRRTIYREFTDLNDTLQNYEVVIKNLKHRYQLTGAPENLKKLRQAIKNDQDNLDLTVQQRQSAIAVRLLNGQEPEKMQTFAIDFHASIATISKDLNSLEEIFNDYQIKLLRQKARGIEIKGDEFDIRNLLVAIIDNEINPFEFFRNLANPQLFDPNVSSAQFFMSLIGMDVIEQSYRVIRLFQQTYFKQMSDAQLQRIIIVLAVMLKRMKVGRLIKKLPDFDRERILKDQRTTLDVFLKFDPAVKKIITSLEVNYFTLQMQGLQQATNEFQSLEDYDLKLSFLVKQFVNQVSSDFGWDFGTDRDLYNNLMLIFSNPIANDIAELDSEPVLTDIKVDRDDLNQIVQSNLSKFFNEAKLSDQQLKNVEVLFGNALELGIKTRSLSVLVICPNGIATAQILRNRLLRRIPEVNRVSVARTSALLDLDFDEFDLILSTIELPGFNEDYRIVSPLLLDEEIDSIRDYIQKHILRTPGNLKVTEDSITKPEDFDEYYRKVSAAKGILDNFQISVIDNQASTMAEILKQIVMKLEPEIVRDTNEVVGKLLHRIAIGAVGLPETNLALVHTTSRNIKHPFSSIYELKEPMKFPAMGGVNIELKRIVLLLGPATMTPVENDLMASISTLVISNKAKTEQFEQSKRDVLTKIIGSEFIQIINKGR</sequence>
<keyword evidence="4" id="KW-0175">Coiled coil</keyword>
<dbReference type="AlphaFoldDB" id="A0A0R2NI77"/>
<evidence type="ECO:0000313" key="9">
    <source>
        <dbReference type="Proteomes" id="UP000051249"/>
    </source>
</evidence>
<dbReference type="PROSITE" id="PS51094">
    <property type="entry name" value="PTS_EIIA_TYPE_2"/>
    <property type="match status" value="1"/>
</dbReference>
<dbReference type="EMBL" id="JQCQ01000009">
    <property type="protein sequence ID" value="KRO25505.1"/>
    <property type="molecule type" value="Genomic_DNA"/>
</dbReference>
<dbReference type="InterPro" id="IPR011608">
    <property type="entry name" value="PRD"/>
</dbReference>
<reference evidence="8 9" key="1">
    <citation type="journal article" date="2015" name="Genome Announc.">
        <title>Expanding the biotechnology potential of lactobacilli through comparative genomics of 213 strains and associated genera.</title>
        <authorList>
            <person name="Sun Z."/>
            <person name="Harris H.M."/>
            <person name="McCann A."/>
            <person name="Guo C."/>
            <person name="Argimon S."/>
            <person name="Zhang W."/>
            <person name="Yang X."/>
            <person name="Jeffery I.B."/>
            <person name="Cooney J.C."/>
            <person name="Kagawa T.F."/>
            <person name="Liu W."/>
            <person name="Song Y."/>
            <person name="Salvetti E."/>
            <person name="Wrobel A."/>
            <person name="Rasinkangas P."/>
            <person name="Parkhill J."/>
            <person name="Rea M.C."/>
            <person name="O'Sullivan O."/>
            <person name="Ritari J."/>
            <person name="Douillard F.P."/>
            <person name="Paul Ross R."/>
            <person name="Yang R."/>
            <person name="Briner A.E."/>
            <person name="Felis G.E."/>
            <person name="de Vos W.M."/>
            <person name="Barrangou R."/>
            <person name="Klaenhammer T.R."/>
            <person name="Caufield P.W."/>
            <person name="Cui Y."/>
            <person name="Zhang H."/>
            <person name="O'Toole P.W."/>
        </authorList>
    </citation>
    <scope>NUCLEOTIDE SEQUENCE [LARGE SCALE GENOMIC DNA]</scope>
    <source>
        <strain evidence="8 9">DSM 23026</strain>
    </source>
</reference>
<dbReference type="InterPro" id="IPR007737">
    <property type="entry name" value="Mga_HTH"/>
</dbReference>
<accession>A0A0R2NI77</accession>
<keyword evidence="1" id="KW-0808">Transferase</keyword>
<dbReference type="OrthoDB" id="9776005at2"/>
<dbReference type="CDD" id="cd05568">
    <property type="entry name" value="PTS_IIB_bgl_like"/>
    <property type="match status" value="1"/>
</dbReference>
<dbReference type="InterPro" id="IPR002178">
    <property type="entry name" value="PTS_EIIA_type-2_dom"/>
</dbReference>
<evidence type="ECO:0000259" key="7">
    <source>
        <dbReference type="PROSITE" id="PS51372"/>
    </source>
</evidence>
<dbReference type="InterPro" id="IPR016152">
    <property type="entry name" value="PTrfase/Anion_transptr"/>
</dbReference>
<dbReference type="InterPro" id="IPR013011">
    <property type="entry name" value="PTS_EIIB_2"/>
</dbReference>
<proteinExistence type="predicted"/>
<evidence type="ECO:0000313" key="8">
    <source>
        <dbReference type="EMBL" id="KRO25505.1"/>
    </source>
</evidence>
<name>A0A0R2NI77_9LACO</name>
<evidence type="ECO:0000259" key="5">
    <source>
        <dbReference type="PROSITE" id="PS51094"/>
    </source>
</evidence>
<dbReference type="InterPro" id="IPR036095">
    <property type="entry name" value="PTS_EIIB-like_sf"/>
</dbReference>
<dbReference type="SUPFAM" id="SSF55804">
    <property type="entry name" value="Phoshotransferase/anion transport protein"/>
    <property type="match status" value="1"/>
</dbReference>
<protein>
    <submittedName>
        <fullName evidence="8">Uncharacterized protein</fullName>
    </submittedName>
</protein>
<dbReference type="PANTHER" id="PTHR30185">
    <property type="entry name" value="CRYPTIC BETA-GLUCOSIDE BGL OPERON ANTITERMINATOR"/>
    <property type="match status" value="1"/>
</dbReference>
<dbReference type="SUPFAM" id="SSF52794">
    <property type="entry name" value="PTS system IIB component-like"/>
    <property type="match status" value="1"/>
</dbReference>
<keyword evidence="2" id="KW-0805">Transcription regulation</keyword>
<evidence type="ECO:0000256" key="2">
    <source>
        <dbReference type="ARBA" id="ARBA00023015"/>
    </source>
</evidence>
<dbReference type="Gene3D" id="3.40.930.10">
    <property type="entry name" value="Mannitol-specific EII, Chain A"/>
    <property type="match status" value="1"/>
</dbReference>
<dbReference type="Pfam" id="PF05043">
    <property type="entry name" value="Mga"/>
    <property type="match status" value="1"/>
</dbReference>
<dbReference type="PATRIC" id="fig|480391.4.peg.1801"/>
<dbReference type="GO" id="GO:0008982">
    <property type="term" value="F:protein-N(PI)-phosphohistidine-sugar phosphotransferase activity"/>
    <property type="evidence" value="ECO:0007669"/>
    <property type="project" value="InterPro"/>
</dbReference>
<dbReference type="InterPro" id="IPR050661">
    <property type="entry name" value="BglG_antiterminators"/>
</dbReference>
<evidence type="ECO:0000259" key="6">
    <source>
        <dbReference type="PROSITE" id="PS51099"/>
    </source>
</evidence>
<evidence type="ECO:0000256" key="3">
    <source>
        <dbReference type="ARBA" id="ARBA00023163"/>
    </source>
</evidence>
<dbReference type="GO" id="GO:0006355">
    <property type="term" value="P:regulation of DNA-templated transcription"/>
    <property type="evidence" value="ECO:0007669"/>
    <property type="project" value="InterPro"/>
</dbReference>
<gene>
    <name evidence="8" type="ORF">IV88_GL001755</name>
</gene>
<feature type="coiled-coil region" evidence="4">
    <location>
        <begin position="41"/>
        <end position="91"/>
    </location>
</feature>
<dbReference type="RefSeq" id="WP_057798790.1">
    <property type="nucleotide sequence ID" value="NZ_BJZZ01000008.1"/>
</dbReference>
<keyword evidence="3" id="KW-0804">Transcription</keyword>
<evidence type="ECO:0000256" key="4">
    <source>
        <dbReference type="SAM" id="Coils"/>
    </source>
</evidence>
<comment type="caution">
    <text evidence="8">The sequence shown here is derived from an EMBL/GenBank/DDBJ whole genome shotgun (WGS) entry which is preliminary data.</text>
</comment>
<organism evidence="8 9">
    <name type="scientific">Pediococcus argentinicus</name>
    <dbReference type="NCBI Taxonomy" id="480391"/>
    <lineage>
        <taxon>Bacteria</taxon>
        <taxon>Bacillati</taxon>
        <taxon>Bacillota</taxon>
        <taxon>Bacilli</taxon>
        <taxon>Lactobacillales</taxon>
        <taxon>Lactobacillaceae</taxon>
        <taxon>Pediococcus</taxon>
    </lineage>
</organism>
<feature type="domain" description="PTS EIIA type-2" evidence="5">
    <location>
        <begin position="531"/>
        <end position="678"/>
    </location>
</feature>
<dbReference type="PANTHER" id="PTHR30185:SF18">
    <property type="entry name" value="TRANSCRIPTIONAL REGULATOR MTLR"/>
    <property type="match status" value="1"/>
</dbReference>
<dbReference type="Proteomes" id="UP000051249">
    <property type="component" value="Unassembled WGS sequence"/>
</dbReference>
<keyword evidence="9" id="KW-1185">Reference proteome</keyword>
<dbReference type="PROSITE" id="PS51099">
    <property type="entry name" value="PTS_EIIB_TYPE_2"/>
    <property type="match status" value="1"/>
</dbReference>
<dbReference type="Pfam" id="PF00359">
    <property type="entry name" value="PTS_EIIA_2"/>
    <property type="match status" value="1"/>
</dbReference>
<evidence type="ECO:0000256" key="1">
    <source>
        <dbReference type="ARBA" id="ARBA00022679"/>
    </source>
</evidence>